<sequence length="284" mass="30300">MFRTVLAAVLAACVSISASAQEFQFEAQPLFDNCGDSSLARAKTEGVTLGFSPSPPYSSLDPATKKAGGLDIELVEAALKWAGVSKFRYEVMPFGQLIPALLAKRIDVVSANIHVTPDRLKAVSFSGPAWWYGPAIVVAKGNPAGITSFEGLKGKKIGAIAGSAADEYLRKIGVAVTAFQTDAEEFAAISTGRVDAILDDDVKIIEFMKANGSAPIEIVANVAIPDELIFKYGYGYARYALRKDDCSLRAAFTQGLAEVRGNGQATAILKTYGLTNRNLFFFPL</sequence>
<reference evidence="4 5" key="1">
    <citation type="submission" date="2017-08" db="EMBL/GenBank/DDBJ databases">
        <title>Infants hospitalized years apart are colonized by the same room-sourced microbial strains.</title>
        <authorList>
            <person name="Brooks B."/>
            <person name="Olm M.R."/>
            <person name="Firek B.A."/>
            <person name="Baker R."/>
            <person name="Thomas B.C."/>
            <person name="Morowitz M.J."/>
            <person name="Banfield J.F."/>
        </authorList>
    </citation>
    <scope>NUCLEOTIDE SEQUENCE [LARGE SCALE GENOMIC DNA]</scope>
    <source>
        <strain evidence="4">S2_005_001_R2_27</strain>
    </source>
</reference>
<dbReference type="PANTHER" id="PTHR35936">
    <property type="entry name" value="MEMBRANE-BOUND LYTIC MUREIN TRANSGLYCOSYLASE F"/>
    <property type="match status" value="1"/>
</dbReference>
<evidence type="ECO:0000313" key="4">
    <source>
        <dbReference type="EMBL" id="PZQ83789.1"/>
    </source>
</evidence>
<dbReference type="SMART" id="SM00062">
    <property type="entry name" value="PBPb"/>
    <property type="match status" value="1"/>
</dbReference>
<comment type="caution">
    <text evidence="4">The sequence shown here is derived from an EMBL/GenBank/DDBJ whole genome shotgun (WGS) entry which is preliminary data.</text>
</comment>
<name>A0A2W5R534_ANCNO</name>
<evidence type="ECO:0000256" key="1">
    <source>
        <dbReference type="ARBA" id="ARBA00022729"/>
    </source>
</evidence>
<proteinExistence type="predicted"/>
<gene>
    <name evidence="4" type="ORF">DI549_06570</name>
</gene>
<dbReference type="AlphaFoldDB" id="A0A2W5R534"/>
<dbReference type="Gene3D" id="3.40.190.10">
    <property type="entry name" value="Periplasmic binding protein-like II"/>
    <property type="match status" value="2"/>
</dbReference>
<feature type="signal peptide" evidence="2">
    <location>
        <begin position="1"/>
        <end position="20"/>
    </location>
</feature>
<protein>
    <submittedName>
        <fullName evidence="4">ABC transporter substrate-binding protein</fullName>
    </submittedName>
</protein>
<evidence type="ECO:0000259" key="3">
    <source>
        <dbReference type="SMART" id="SM00062"/>
    </source>
</evidence>
<dbReference type="InterPro" id="IPR001638">
    <property type="entry name" value="Solute-binding_3/MltF_N"/>
</dbReference>
<dbReference type="PANTHER" id="PTHR35936:SF17">
    <property type="entry name" value="ARGININE-BINDING EXTRACELLULAR PROTEIN ARTP"/>
    <property type="match status" value="1"/>
</dbReference>
<organism evidence="4 5">
    <name type="scientific">Ancylobacter novellus</name>
    <name type="common">Thiobacillus novellus</name>
    <dbReference type="NCBI Taxonomy" id="921"/>
    <lineage>
        <taxon>Bacteria</taxon>
        <taxon>Pseudomonadati</taxon>
        <taxon>Pseudomonadota</taxon>
        <taxon>Alphaproteobacteria</taxon>
        <taxon>Hyphomicrobiales</taxon>
        <taxon>Xanthobacteraceae</taxon>
        <taxon>Ancylobacter</taxon>
    </lineage>
</organism>
<feature type="chain" id="PRO_5015867197" evidence="2">
    <location>
        <begin position="21"/>
        <end position="284"/>
    </location>
</feature>
<dbReference type="Pfam" id="PF00497">
    <property type="entry name" value="SBP_bac_3"/>
    <property type="match status" value="1"/>
</dbReference>
<evidence type="ECO:0000256" key="2">
    <source>
        <dbReference type="SAM" id="SignalP"/>
    </source>
</evidence>
<evidence type="ECO:0000313" key="5">
    <source>
        <dbReference type="Proteomes" id="UP000248887"/>
    </source>
</evidence>
<accession>A0A2W5R534</accession>
<keyword evidence="1 2" id="KW-0732">Signal</keyword>
<dbReference type="Proteomes" id="UP000248887">
    <property type="component" value="Unassembled WGS sequence"/>
</dbReference>
<dbReference type="SUPFAM" id="SSF53850">
    <property type="entry name" value="Periplasmic binding protein-like II"/>
    <property type="match status" value="1"/>
</dbReference>
<feature type="domain" description="Solute-binding protein family 3/N-terminal" evidence="3">
    <location>
        <begin position="48"/>
        <end position="276"/>
    </location>
</feature>
<dbReference type="EMBL" id="QFQD01000016">
    <property type="protein sequence ID" value="PZQ83789.1"/>
    <property type="molecule type" value="Genomic_DNA"/>
</dbReference>